<dbReference type="InterPro" id="IPR040442">
    <property type="entry name" value="Pyrv_kinase-like_dom_sf"/>
</dbReference>
<accession>A0ABV9CLJ4</accession>
<sequence>MPQDKAALLRALHVPGRPLVLPNIWDAASARAVVAAGFPAVATSSGAVAAVLGHADQEDTPAGAMFSAVARIVRAVPVPVTADLERGYGLAPAELGERLAETGVAGLNLEDSDPRTGVPAEPGEQADFLAAVRAGAAKAGADLVINARVDTFIHGEGPPERRTAEAAERGRRYLDAGADCVYPIMAADREVIRTLVKEIGGPVNVYFRQGVPPLAELAELGVARVSFGSGLHAAVQQSLAAMLSAITAGHSPYNDGRAAGVQP</sequence>
<keyword evidence="1" id="KW-0456">Lyase</keyword>
<gene>
    <name evidence="1" type="ORF">ACFO60_24160</name>
</gene>
<dbReference type="PANTHER" id="PTHR42905:SF16">
    <property type="entry name" value="CARBOXYPHOSPHONOENOLPYRUVATE PHOSPHONOMUTASE-LIKE PROTEIN (AFU_ORTHOLOGUE AFUA_5G07230)"/>
    <property type="match status" value="1"/>
</dbReference>
<dbReference type="Pfam" id="PF13714">
    <property type="entry name" value="PEP_mutase"/>
    <property type="match status" value="1"/>
</dbReference>
<name>A0ABV9CLJ4_9ACTN</name>
<keyword evidence="2" id="KW-1185">Reference proteome</keyword>
<dbReference type="InterPro" id="IPR039556">
    <property type="entry name" value="ICL/PEPM"/>
</dbReference>
<dbReference type="GO" id="GO:0016829">
    <property type="term" value="F:lyase activity"/>
    <property type="evidence" value="ECO:0007669"/>
    <property type="project" value="UniProtKB-KW"/>
</dbReference>
<evidence type="ECO:0000313" key="2">
    <source>
        <dbReference type="Proteomes" id="UP001596004"/>
    </source>
</evidence>
<comment type="caution">
    <text evidence="1">The sequence shown here is derived from an EMBL/GenBank/DDBJ whole genome shotgun (WGS) entry which is preliminary data.</text>
</comment>
<dbReference type="EMBL" id="JBHSFP010000018">
    <property type="protein sequence ID" value="MFC4533868.1"/>
    <property type="molecule type" value="Genomic_DNA"/>
</dbReference>
<dbReference type="Proteomes" id="UP001596004">
    <property type="component" value="Unassembled WGS sequence"/>
</dbReference>
<dbReference type="Gene3D" id="3.20.20.60">
    <property type="entry name" value="Phosphoenolpyruvate-binding domains"/>
    <property type="match status" value="1"/>
</dbReference>
<dbReference type="PANTHER" id="PTHR42905">
    <property type="entry name" value="PHOSPHOENOLPYRUVATE CARBOXYLASE"/>
    <property type="match status" value="1"/>
</dbReference>
<dbReference type="CDD" id="cd00377">
    <property type="entry name" value="ICL_PEPM"/>
    <property type="match status" value="1"/>
</dbReference>
<dbReference type="SUPFAM" id="SSF51621">
    <property type="entry name" value="Phosphoenolpyruvate/pyruvate domain"/>
    <property type="match status" value="1"/>
</dbReference>
<organism evidence="1 2">
    <name type="scientific">Sphaerisporangium dianthi</name>
    <dbReference type="NCBI Taxonomy" id="1436120"/>
    <lineage>
        <taxon>Bacteria</taxon>
        <taxon>Bacillati</taxon>
        <taxon>Actinomycetota</taxon>
        <taxon>Actinomycetes</taxon>
        <taxon>Streptosporangiales</taxon>
        <taxon>Streptosporangiaceae</taxon>
        <taxon>Sphaerisporangium</taxon>
    </lineage>
</organism>
<protein>
    <submittedName>
        <fullName evidence="1">Isocitrate lyase/phosphoenolpyruvate mutase family protein</fullName>
    </submittedName>
</protein>
<evidence type="ECO:0000313" key="1">
    <source>
        <dbReference type="EMBL" id="MFC4533868.1"/>
    </source>
</evidence>
<dbReference type="InterPro" id="IPR015813">
    <property type="entry name" value="Pyrv/PenolPyrv_kinase-like_dom"/>
</dbReference>
<dbReference type="RefSeq" id="WP_380843727.1">
    <property type="nucleotide sequence ID" value="NZ_JBHSFP010000018.1"/>
</dbReference>
<proteinExistence type="predicted"/>
<reference evidence="2" key="1">
    <citation type="journal article" date="2019" name="Int. J. Syst. Evol. Microbiol.">
        <title>The Global Catalogue of Microorganisms (GCM) 10K type strain sequencing project: providing services to taxonomists for standard genome sequencing and annotation.</title>
        <authorList>
            <consortium name="The Broad Institute Genomics Platform"/>
            <consortium name="The Broad Institute Genome Sequencing Center for Infectious Disease"/>
            <person name="Wu L."/>
            <person name="Ma J."/>
        </authorList>
    </citation>
    <scope>NUCLEOTIDE SEQUENCE [LARGE SCALE GENOMIC DNA]</scope>
    <source>
        <strain evidence="2">CGMCC 4.7132</strain>
    </source>
</reference>